<organism evidence="1 2">
    <name type="scientific">Puccinia coronata f. sp. avenae</name>
    <dbReference type="NCBI Taxonomy" id="200324"/>
    <lineage>
        <taxon>Eukaryota</taxon>
        <taxon>Fungi</taxon>
        <taxon>Dikarya</taxon>
        <taxon>Basidiomycota</taxon>
        <taxon>Pucciniomycotina</taxon>
        <taxon>Pucciniomycetes</taxon>
        <taxon>Pucciniales</taxon>
        <taxon>Pucciniaceae</taxon>
        <taxon>Puccinia</taxon>
    </lineage>
</organism>
<name>A0A2N5RVQ2_9BASI</name>
<accession>A0A2N5RVQ2</accession>
<keyword evidence="2" id="KW-1185">Reference proteome</keyword>
<evidence type="ECO:0000313" key="1">
    <source>
        <dbReference type="EMBL" id="PLW05032.1"/>
    </source>
</evidence>
<gene>
    <name evidence="1" type="ORF">PCANC_27377</name>
</gene>
<dbReference type="EMBL" id="PGCJ01001510">
    <property type="protein sequence ID" value="PLW05032.1"/>
    <property type="molecule type" value="Genomic_DNA"/>
</dbReference>
<evidence type="ECO:0000313" key="2">
    <source>
        <dbReference type="Proteomes" id="UP000235388"/>
    </source>
</evidence>
<dbReference type="AlphaFoldDB" id="A0A2N5RVQ2"/>
<dbReference type="Proteomes" id="UP000235388">
    <property type="component" value="Unassembled WGS sequence"/>
</dbReference>
<protein>
    <submittedName>
        <fullName evidence="1">Uncharacterized protein</fullName>
    </submittedName>
</protein>
<comment type="caution">
    <text evidence="1">The sequence shown here is derived from an EMBL/GenBank/DDBJ whole genome shotgun (WGS) entry which is preliminary data.</text>
</comment>
<proteinExistence type="predicted"/>
<sequence length="92" mass="10039">MSSSIPIILTSTPLTTLSPTNLTSFSDFALLECTINQAEPCNQALIWQLTPVLKILPPCSSRMILIGTLTEQVGTLTEKLDMVINKNGGYRE</sequence>
<reference evidence="1 2" key="1">
    <citation type="submission" date="2017-11" db="EMBL/GenBank/DDBJ databases">
        <title>De novo assembly and phasing of dikaryotic genomes from two isolates of Puccinia coronata f. sp. avenae, the causal agent of oat crown rust.</title>
        <authorList>
            <person name="Miller M.E."/>
            <person name="Zhang Y."/>
            <person name="Omidvar V."/>
            <person name="Sperschneider J."/>
            <person name="Schwessinger B."/>
            <person name="Raley C."/>
            <person name="Palmer J.M."/>
            <person name="Garnica D."/>
            <person name="Upadhyaya N."/>
            <person name="Rathjen J."/>
            <person name="Taylor J.M."/>
            <person name="Park R.F."/>
            <person name="Dodds P.N."/>
            <person name="Hirsch C.D."/>
            <person name="Kianian S.F."/>
            <person name="Figueroa M."/>
        </authorList>
    </citation>
    <scope>NUCLEOTIDE SEQUENCE [LARGE SCALE GENOMIC DNA]</scope>
    <source>
        <strain evidence="1">12NC29</strain>
    </source>
</reference>